<accession>A0AA41VA03</accession>
<reference evidence="6" key="1">
    <citation type="submission" date="2022-03" db="EMBL/GenBank/DDBJ databases">
        <title>A functionally conserved STORR gene fusion in Papaver species that diverged 16.8 million years ago.</title>
        <authorList>
            <person name="Catania T."/>
        </authorList>
    </citation>
    <scope>NUCLEOTIDE SEQUENCE</scope>
    <source>
        <strain evidence="6">S-191538</strain>
    </source>
</reference>
<dbReference type="PROSITE" id="PS00375">
    <property type="entry name" value="UDPGT"/>
    <property type="match status" value="1"/>
</dbReference>
<protein>
    <recommendedName>
        <fullName evidence="4">Glycosyltransferase</fullName>
        <ecNumber evidence="4">2.4.1.-</ecNumber>
    </recommendedName>
</protein>
<dbReference type="GO" id="GO:0080044">
    <property type="term" value="F:quercetin 7-O-glucosyltransferase activity"/>
    <property type="evidence" value="ECO:0007669"/>
    <property type="project" value="TreeGrafter"/>
</dbReference>
<comment type="similarity">
    <text evidence="1 3">Belongs to the UDP-glycosyltransferase family.</text>
</comment>
<dbReference type="CDD" id="cd03784">
    <property type="entry name" value="GT1_Gtf-like"/>
    <property type="match status" value="1"/>
</dbReference>
<keyword evidence="3" id="KW-0328">Glycosyltransferase</keyword>
<feature type="coiled-coil region" evidence="5">
    <location>
        <begin position="429"/>
        <end position="467"/>
    </location>
</feature>
<keyword evidence="2 3" id="KW-0808">Transferase</keyword>
<dbReference type="Pfam" id="PF00201">
    <property type="entry name" value="UDPGT"/>
    <property type="match status" value="1"/>
</dbReference>
<dbReference type="EC" id="2.4.1.-" evidence="4"/>
<keyword evidence="5" id="KW-0175">Coiled coil</keyword>
<dbReference type="AlphaFoldDB" id="A0AA41VA03"/>
<comment type="caution">
    <text evidence="6">The sequence shown here is derived from an EMBL/GenBank/DDBJ whole genome shotgun (WGS) entry which is preliminary data.</text>
</comment>
<dbReference type="Proteomes" id="UP001177140">
    <property type="component" value="Unassembled WGS sequence"/>
</dbReference>
<proteinExistence type="inferred from homology"/>
<evidence type="ECO:0000313" key="7">
    <source>
        <dbReference type="Proteomes" id="UP001177140"/>
    </source>
</evidence>
<name>A0AA41VA03_PAPNU</name>
<evidence type="ECO:0000313" key="6">
    <source>
        <dbReference type="EMBL" id="MCL7036559.1"/>
    </source>
</evidence>
<evidence type="ECO:0000256" key="4">
    <source>
        <dbReference type="RuleBase" id="RU362057"/>
    </source>
</evidence>
<dbReference type="InterPro" id="IPR035595">
    <property type="entry name" value="UDP_glycos_trans_CS"/>
</dbReference>
<evidence type="ECO:0000256" key="3">
    <source>
        <dbReference type="RuleBase" id="RU003718"/>
    </source>
</evidence>
<dbReference type="SUPFAM" id="SSF53756">
    <property type="entry name" value="UDP-Glycosyltransferase/glycogen phosphorylase"/>
    <property type="match status" value="1"/>
</dbReference>
<dbReference type="InterPro" id="IPR002213">
    <property type="entry name" value="UDP_glucos_trans"/>
</dbReference>
<dbReference type="FunFam" id="3.40.50.2000:FF:000056">
    <property type="entry name" value="Glycosyltransferase"/>
    <property type="match status" value="1"/>
</dbReference>
<dbReference type="PANTHER" id="PTHR11926">
    <property type="entry name" value="GLUCOSYL/GLUCURONOSYL TRANSFERASES"/>
    <property type="match status" value="1"/>
</dbReference>
<dbReference type="GO" id="GO:0080043">
    <property type="term" value="F:quercetin 3-O-glucosyltransferase activity"/>
    <property type="evidence" value="ECO:0007669"/>
    <property type="project" value="TreeGrafter"/>
</dbReference>
<keyword evidence="7" id="KW-1185">Reference proteome</keyword>
<sequence>MEEFDKKPKSMKRCHIVALPFPGRGLVNPLMNLCKHLAHKLGDNVKITFVVTEEWLGILESDPRPPQIHLRSIPNVIPSEFSKSSTFDFDSFIEIVVAKMEAPFEHVLTTSEPVTVIIADIYMIWAFSIGIQRNIPVVSFWTTSSLVFSVMYHADLLTKNGHSLANLSACCDEVIDYIPGVPPTRFADMPLLPSGNDPKFNPAMVAFTMLDKVQCLLIATFYELEPQVTDTLKAIFPFPTYTIGPSISNITTTVEQQYHIHGKKTETSTHECVNSMEHNYLKWLDSQPIRSVLYIAFGSTHPISGEHIEEILAGLCESGVRHLLVSRGVHLTSRVHDDGRAENDEIHTSSQRLVVPWCDQLRVLCHPSIGGFLTHCGWNSIMESIYAGVPMLAFPISFDQIPNRKMIVDDLKVGMKITKEFGEQALVKRDEVKKIVKKFMNINDEAEENVNNEAEEMRRRSSELKEICRRALAVGGSSDNNLDDFIKDILQFHGND</sequence>
<evidence type="ECO:0000256" key="2">
    <source>
        <dbReference type="ARBA" id="ARBA00022679"/>
    </source>
</evidence>
<evidence type="ECO:0000256" key="1">
    <source>
        <dbReference type="ARBA" id="ARBA00009995"/>
    </source>
</evidence>
<organism evidence="6 7">
    <name type="scientific">Papaver nudicaule</name>
    <name type="common">Iceland poppy</name>
    <dbReference type="NCBI Taxonomy" id="74823"/>
    <lineage>
        <taxon>Eukaryota</taxon>
        <taxon>Viridiplantae</taxon>
        <taxon>Streptophyta</taxon>
        <taxon>Embryophyta</taxon>
        <taxon>Tracheophyta</taxon>
        <taxon>Spermatophyta</taxon>
        <taxon>Magnoliopsida</taxon>
        <taxon>Ranunculales</taxon>
        <taxon>Papaveraceae</taxon>
        <taxon>Papaveroideae</taxon>
        <taxon>Papaver</taxon>
    </lineage>
</organism>
<dbReference type="EMBL" id="JAJJMA010169333">
    <property type="protein sequence ID" value="MCL7036559.1"/>
    <property type="molecule type" value="Genomic_DNA"/>
</dbReference>
<dbReference type="PANTHER" id="PTHR11926:SF774">
    <property type="entry name" value="UDP-GLYCOSYLTRANSFERASE 85A1-RELATED"/>
    <property type="match status" value="1"/>
</dbReference>
<gene>
    <name evidence="6" type="ORF">MKW94_009855</name>
</gene>
<dbReference type="Gene3D" id="3.40.50.2000">
    <property type="entry name" value="Glycogen Phosphorylase B"/>
    <property type="match status" value="2"/>
</dbReference>
<evidence type="ECO:0000256" key="5">
    <source>
        <dbReference type="SAM" id="Coils"/>
    </source>
</evidence>